<dbReference type="CDD" id="cd16509">
    <property type="entry name" value="RING-HC_HLTF"/>
    <property type="match status" value="1"/>
</dbReference>
<evidence type="ECO:0000256" key="4">
    <source>
        <dbReference type="ARBA" id="ARBA00022741"/>
    </source>
</evidence>
<feature type="domain" description="Helicase C-terminal" evidence="15">
    <location>
        <begin position="748"/>
        <end position="900"/>
    </location>
</feature>
<dbReference type="SMART" id="SM00910">
    <property type="entry name" value="HIRAN"/>
    <property type="match status" value="1"/>
</dbReference>
<dbReference type="PROSITE" id="PS00518">
    <property type="entry name" value="ZF_RING_1"/>
    <property type="match status" value="1"/>
</dbReference>
<keyword evidence="7" id="KW-0347">Helicase</keyword>
<keyword evidence="6" id="KW-0378">Hydrolase</keyword>
<dbReference type="InterPro" id="IPR014001">
    <property type="entry name" value="Helicase_ATP-bd"/>
</dbReference>
<dbReference type="Pfam" id="PF00176">
    <property type="entry name" value="SNF2-rel_dom"/>
    <property type="match status" value="1"/>
</dbReference>
<dbReference type="InterPro" id="IPR000330">
    <property type="entry name" value="SNF2_N"/>
</dbReference>
<dbReference type="Gene3D" id="3.40.50.10810">
    <property type="entry name" value="Tandem AAA-ATPase domain"/>
    <property type="match status" value="1"/>
</dbReference>
<comment type="subcellular location">
    <subcellularLocation>
        <location evidence="1">Nucleus</location>
    </subcellularLocation>
</comment>
<dbReference type="PROSITE" id="PS51192">
    <property type="entry name" value="HELICASE_ATP_BIND_1"/>
    <property type="match status" value="1"/>
</dbReference>
<evidence type="ECO:0008006" key="18">
    <source>
        <dbReference type="Google" id="ProtNLM"/>
    </source>
</evidence>
<dbReference type="GO" id="GO:0006281">
    <property type="term" value="P:DNA repair"/>
    <property type="evidence" value="ECO:0007669"/>
    <property type="project" value="TreeGrafter"/>
</dbReference>
<dbReference type="Pfam" id="PF13923">
    <property type="entry name" value="zf-C3HC4_2"/>
    <property type="match status" value="1"/>
</dbReference>
<keyword evidence="8" id="KW-0862">Zinc</keyword>
<dbReference type="Proteomes" id="UP000799437">
    <property type="component" value="Unassembled WGS sequence"/>
</dbReference>
<dbReference type="InterPro" id="IPR001841">
    <property type="entry name" value="Znf_RING"/>
</dbReference>
<dbReference type="InterPro" id="IPR027417">
    <property type="entry name" value="P-loop_NTPase"/>
</dbReference>
<evidence type="ECO:0000256" key="9">
    <source>
        <dbReference type="ARBA" id="ARBA00022840"/>
    </source>
</evidence>
<dbReference type="InterPro" id="IPR049730">
    <property type="entry name" value="SNF2/RAD54-like_C"/>
</dbReference>
<feature type="domain" description="RING-type" evidence="13">
    <location>
        <begin position="679"/>
        <end position="717"/>
    </location>
</feature>
<gene>
    <name evidence="16" type="ORF">EJ05DRAFT_451626</name>
</gene>
<evidence type="ECO:0000256" key="5">
    <source>
        <dbReference type="ARBA" id="ARBA00022771"/>
    </source>
</evidence>
<evidence type="ECO:0000256" key="1">
    <source>
        <dbReference type="ARBA" id="ARBA00004123"/>
    </source>
</evidence>
<dbReference type="Pfam" id="PF08797">
    <property type="entry name" value="HIRAN"/>
    <property type="match status" value="1"/>
</dbReference>
<dbReference type="AlphaFoldDB" id="A0A6A6W918"/>
<dbReference type="SMART" id="SM00490">
    <property type="entry name" value="HELICc"/>
    <property type="match status" value="1"/>
</dbReference>
<dbReference type="InterPro" id="IPR050628">
    <property type="entry name" value="SNF2_RAD54_helicase_TF"/>
</dbReference>
<evidence type="ECO:0000259" key="15">
    <source>
        <dbReference type="PROSITE" id="PS51194"/>
    </source>
</evidence>
<dbReference type="PANTHER" id="PTHR45626:SF11">
    <property type="entry name" value="FAMILY HELICASE, PUTATIVE (AFU_ORTHOLOGUE AFUA_5G06590)-RELATED"/>
    <property type="match status" value="1"/>
</dbReference>
<evidence type="ECO:0000313" key="16">
    <source>
        <dbReference type="EMBL" id="KAF2759342.1"/>
    </source>
</evidence>
<keyword evidence="9" id="KW-0067">ATP-binding</keyword>
<feature type="region of interest" description="Disordered" evidence="12">
    <location>
        <begin position="1"/>
        <end position="44"/>
    </location>
</feature>
<dbReference type="PROSITE" id="PS50089">
    <property type="entry name" value="ZF_RING_2"/>
    <property type="match status" value="1"/>
</dbReference>
<dbReference type="SMART" id="SM00184">
    <property type="entry name" value="RING"/>
    <property type="match status" value="1"/>
</dbReference>
<evidence type="ECO:0000259" key="13">
    <source>
        <dbReference type="PROSITE" id="PS50089"/>
    </source>
</evidence>
<protein>
    <recommendedName>
        <fullName evidence="18">SNF2 family helicase</fullName>
    </recommendedName>
</protein>
<dbReference type="Gene3D" id="3.40.50.300">
    <property type="entry name" value="P-loop containing nucleotide triphosphate hydrolases"/>
    <property type="match status" value="1"/>
</dbReference>
<dbReference type="PROSITE" id="PS51194">
    <property type="entry name" value="HELICASE_CTER"/>
    <property type="match status" value="1"/>
</dbReference>
<feature type="compositionally biased region" description="Polar residues" evidence="12">
    <location>
        <begin position="20"/>
        <end position="33"/>
    </location>
</feature>
<dbReference type="GO" id="GO:0003676">
    <property type="term" value="F:nucleic acid binding"/>
    <property type="evidence" value="ECO:0007669"/>
    <property type="project" value="InterPro"/>
</dbReference>
<dbReference type="Pfam" id="PF00271">
    <property type="entry name" value="Helicase_C"/>
    <property type="match status" value="1"/>
</dbReference>
<dbReference type="SUPFAM" id="SSF52540">
    <property type="entry name" value="P-loop containing nucleoside triphosphate hydrolases"/>
    <property type="match status" value="2"/>
</dbReference>
<evidence type="ECO:0000256" key="6">
    <source>
        <dbReference type="ARBA" id="ARBA00022801"/>
    </source>
</evidence>
<reference evidence="16" key="1">
    <citation type="journal article" date="2020" name="Stud. Mycol.">
        <title>101 Dothideomycetes genomes: a test case for predicting lifestyles and emergence of pathogens.</title>
        <authorList>
            <person name="Haridas S."/>
            <person name="Albert R."/>
            <person name="Binder M."/>
            <person name="Bloem J."/>
            <person name="Labutti K."/>
            <person name="Salamov A."/>
            <person name="Andreopoulos B."/>
            <person name="Baker S."/>
            <person name="Barry K."/>
            <person name="Bills G."/>
            <person name="Bluhm B."/>
            <person name="Cannon C."/>
            <person name="Castanera R."/>
            <person name="Culley D."/>
            <person name="Daum C."/>
            <person name="Ezra D."/>
            <person name="Gonzalez J."/>
            <person name="Henrissat B."/>
            <person name="Kuo A."/>
            <person name="Liang C."/>
            <person name="Lipzen A."/>
            <person name="Lutzoni F."/>
            <person name="Magnuson J."/>
            <person name="Mondo S."/>
            <person name="Nolan M."/>
            <person name="Ohm R."/>
            <person name="Pangilinan J."/>
            <person name="Park H.-J."/>
            <person name="Ramirez L."/>
            <person name="Alfaro M."/>
            <person name="Sun H."/>
            <person name="Tritt A."/>
            <person name="Yoshinaga Y."/>
            <person name="Zwiers L.-H."/>
            <person name="Turgeon B."/>
            <person name="Goodwin S."/>
            <person name="Spatafora J."/>
            <person name="Crous P."/>
            <person name="Grigoriev I."/>
        </authorList>
    </citation>
    <scope>NUCLEOTIDE SEQUENCE</scope>
    <source>
        <strain evidence="16">CBS 121739</strain>
    </source>
</reference>
<keyword evidence="5 11" id="KW-0863">Zinc-finger</keyword>
<comment type="similarity">
    <text evidence="2">Belongs to the SNF2/RAD54 helicase family.</text>
</comment>
<dbReference type="InterPro" id="IPR013083">
    <property type="entry name" value="Znf_RING/FYVE/PHD"/>
</dbReference>
<feature type="domain" description="Helicase ATP-binding" evidence="14">
    <location>
        <begin position="339"/>
        <end position="518"/>
    </location>
</feature>
<evidence type="ECO:0000256" key="3">
    <source>
        <dbReference type="ARBA" id="ARBA00022723"/>
    </source>
</evidence>
<dbReference type="GO" id="GO:0005634">
    <property type="term" value="C:nucleus"/>
    <property type="evidence" value="ECO:0007669"/>
    <property type="project" value="UniProtKB-SubCell"/>
</dbReference>
<accession>A0A6A6W918</accession>
<dbReference type="SMART" id="SM00487">
    <property type="entry name" value="DEXDc"/>
    <property type="match status" value="1"/>
</dbReference>
<evidence type="ECO:0000256" key="12">
    <source>
        <dbReference type="SAM" id="MobiDB-lite"/>
    </source>
</evidence>
<dbReference type="Gene3D" id="3.30.70.2330">
    <property type="match status" value="1"/>
</dbReference>
<dbReference type="OrthoDB" id="448448at2759"/>
<name>A0A6A6W918_9PEZI</name>
<dbReference type="GeneID" id="54483447"/>
<dbReference type="GO" id="GO:0008270">
    <property type="term" value="F:zinc ion binding"/>
    <property type="evidence" value="ECO:0007669"/>
    <property type="project" value="UniProtKB-KW"/>
</dbReference>
<evidence type="ECO:0000256" key="2">
    <source>
        <dbReference type="ARBA" id="ARBA00007025"/>
    </source>
</evidence>
<dbReference type="CDD" id="cd18793">
    <property type="entry name" value="SF2_C_SNF"/>
    <property type="match status" value="1"/>
</dbReference>
<dbReference type="RefSeq" id="XP_033601793.1">
    <property type="nucleotide sequence ID" value="XM_033742393.1"/>
</dbReference>
<dbReference type="GO" id="GO:0016818">
    <property type="term" value="F:hydrolase activity, acting on acid anhydrides, in phosphorus-containing anhydrides"/>
    <property type="evidence" value="ECO:0007669"/>
    <property type="project" value="InterPro"/>
</dbReference>
<dbReference type="EMBL" id="ML996570">
    <property type="protein sequence ID" value="KAF2759342.1"/>
    <property type="molecule type" value="Genomic_DNA"/>
</dbReference>
<dbReference type="GO" id="GO:0005524">
    <property type="term" value="F:ATP binding"/>
    <property type="evidence" value="ECO:0007669"/>
    <property type="project" value="UniProtKB-KW"/>
</dbReference>
<dbReference type="InterPro" id="IPR001650">
    <property type="entry name" value="Helicase_C-like"/>
</dbReference>
<dbReference type="GO" id="GO:0004386">
    <property type="term" value="F:helicase activity"/>
    <property type="evidence" value="ECO:0007669"/>
    <property type="project" value="UniProtKB-KW"/>
</dbReference>
<evidence type="ECO:0000259" key="14">
    <source>
        <dbReference type="PROSITE" id="PS51192"/>
    </source>
</evidence>
<evidence type="ECO:0000313" key="17">
    <source>
        <dbReference type="Proteomes" id="UP000799437"/>
    </source>
</evidence>
<keyword evidence="3" id="KW-0479">Metal-binding</keyword>
<sequence>MPSRKRAALGVIDLTDESQNRSNKQVCGSNGQVQPPPSQSSYDEDLEAYGDELIAGTQEYNEGTWRRLQFYGTLSTKIVGVQYYAGQATAGELFLVRREPNNMYDRNAIRALNVREEQIGHIPRAVAAKLAKYMDSNALRIEGGINGYIGQFDCPIKLKLYGSSDEVVKRDLVNQMRAEKLPLDGIREAEAETRRNAKLEAGRLKELQKLQREAKKNGGAVVGGPQQYVGGGSVGIGPTPDLTDIINGSERFTSRSVGQMTEDYGKREADLETMPMAKQPEALSAELLPFQRQGLHWLLSKESPQVPAKGSNDICQLWKRSSRDPNIITNIATNFSLKGSSPAMASGGILADDMGLGKTVQIISLIVADRAFRQQDGLDTSATLIIAPLGVMSNWSSQIERHVKTKHRLRVMTYHGNRKLKLDASEIKNYDVVITTYGTVATEYWSTKQPQVPMKQGLFSVEWRRVVVDEGHGLRNPTAKKTVAAMNLMAQSRWILTGTPIINTLKDFYSLTKFIRLSGGLDRFELFNAAIIRPVNAGDPLGIGLLQTLMQDICLRRRKDMKFVDLKLPKLTEYVHKITLLEHEQQKYDALEAEAKGTLSDYQARQASSGQSAMKAYRHLLEILIRMRQLCNHWKMCGEERFKDIMEILEKEKVLDLTPENKAALQSMLQLNIESQEDCPICLDNLKEPVITCCAHIFCNACIETVIDTQRKCPMCRAELPAITSLVHPAKEEKPQQSNIDTENSSSKVEALLSILRASSKKMGTKTVVFSQWTTFLDIVQAQLDEEGFNYTRIDGRMTATQRDSAMDELEKNEECTIMLASLGVCSVGLNLVAANQVVLADTWWAPAIEDQAIDRVHRLGQKKPTTVFRLVVEGSIEENVLQIQGDKRKLMNLAFAEKAGKRDAGVKNARLADIERLLA</sequence>
<dbReference type="SUPFAM" id="SSF57850">
    <property type="entry name" value="RING/U-box"/>
    <property type="match status" value="1"/>
</dbReference>
<dbReference type="InterPro" id="IPR017907">
    <property type="entry name" value="Znf_RING_CS"/>
</dbReference>
<dbReference type="GO" id="GO:0008094">
    <property type="term" value="F:ATP-dependent activity, acting on DNA"/>
    <property type="evidence" value="ECO:0007669"/>
    <property type="project" value="TreeGrafter"/>
</dbReference>
<dbReference type="InterPro" id="IPR038718">
    <property type="entry name" value="SNF2-like_sf"/>
</dbReference>
<dbReference type="InterPro" id="IPR014905">
    <property type="entry name" value="HIRAN"/>
</dbReference>
<proteinExistence type="inferred from homology"/>
<organism evidence="16 17">
    <name type="scientific">Pseudovirgaria hyperparasitica</name>
    <dbReference type="NCBI Taxonomy" id="470096"/>
    <lineage>
        <taxon>Eukaryota</taxon>
        <taxon>Fungi</taxon>
        <taxon>Dikarya</taxon>
        <taxon>Ascomycota</taxon>
        <taxon>Pezizomycotina</taxon>
        <taxon>Dothideomycetes</taxon>
        <taxon>Dothideomycetes incertae sedis</taxon>
        <taxon>Acrospermales</taxon>
        <taxon>Acrospermaceae</taxon>
        <taxon>Pseudovirgaria</taxon>
    </lineage>
</organism>
<evidence type="ECO:0000256" key="7">
    <source>
        <dbReference type="ARBA" id="ARBA00022806"/>
    </source>
</evidence>
<keyword evidence="17" id="KW-1185">Reference proteome</keyword>
<keyword evidence="10" id="KW-0539">Nucleus</keyword>
<evidence type="ECO:0000256" key="11">
    <source>
        <dbReference type="PROSITE-ProRule" id="PRU00175"/>
    </source>
</evidence>
<dbReference type="Gene3D" id="3.30.40.10">
    <property type="entry name" value="Zinc/RING finger domain, C3HC4 (zinc finger)"/>
    <property type="match status" value="1"/>
</dbReference>
<keyword evidence="4" id="KW-0547">Nucleotide-binding</keyword>
<evidence type="ECO:0000256" key="8">
    <source>
        <dbReference type="ARBA" id="ARBA00022833"/>
    </source>
</evidence>
<dbReference type="PANTHER" id="PTHR45626">
    <property type="entry name" value="TRANSCRIPTION TERMINATION FACTOR 2-RELATED"/>
    <property type="match status" value="1"/>
</dbReference>
<evidence type="ECO:0000256" key="10">
    <source>
        <dbReference type="ARBA" id="ARBA00023242"/>
    </source>
</evidence>